<name>A0ABW6BJT0_9SPHI</name>
<evidence type="ECO:0008006" key="4">
    <source>
        <dbReference type="Google" id="ProtNLM"/>
    </source>
</evidence>
<keyword evidence="1" id="KW-1133">Transmembrane helix</keyword>
<keyword evidence="1" id="KW-0472">Membrane</keyword>
<dbReference type="Proteomes" id="UP001597525">
    <property type="component" value="Unassembled WGS sequence"/>
</dbReference>
<evidence type="ECO:0000313" key="2">
    <source>
        <dbReference type="EMBL" id="MFD2968829.1"/>
    </source>
</evidence>
<gene>
    <name evidence="2" type="ORF">ACFS7Y_15630</name>
</gene>
<keyword evidence="3" id="KW-1185">Reference proteome</keyword>
<protein>
    <recommendedName>
        <fullName evidence="4">Polysaccharide chain length determinant N-terminal domain-containing protein</fullName>
    </recommendedName>
</protein>
<dbReference type="RefSeq" id="WP_320184904.1">
    <property type="nucleotide sequence ID" value="NZ_CP138332.1"/>
</dbReference>
<evidence type="ECO:0000313" key="3">
    <source>
        <dbReference type="Proteomes" id="UP001597525"/>
    </source>
</evidence>
<organism evidence="2 3">
    <name type="scientific">Sphingobacterium bambusae</name>
    <dbReference type="NCBI Taxonomy" id="662858"/>
    <lineage>
        <taxon>Bacteria</taxon>
        <taxon>Pseudomonadati</taxon>
        <taxon>Bacteroidota</taxon>
        <taxon>Sphingobacteriia</taxon>
        <taxon>Sphingobacteriales</taxon>
        <taxon>Sphingobacteriaceae</taxon>
        <taxon>Sphingobacterium</taxon>
    </lineage>
</organism>
<keyword evidence="1" id="KW-0812">Transmembrane</keyword>
<sequence>MSKKTHSNPLEGRLWQALRTKLSLVLTRYPAYLFAAMIFCMVISAVWVFSARRADINMAAFESPRPRFMLLDTLGAKLPSFAETYGALNRVLALQAEIGALIEKDSLSSSDSIALIGALDKFESLQRSMQPKNNLP</sequence>
<proteinExistence type="predicted"/>
<comment type="caution">
    <text evidence="2">The sequence shown here is derived from an EMBL/GenBank/DDBJ whole genome shotgun (WGS) entry which is preliminary data.</text>
</comment>
<reference evidence="3" key="1">
    <citation type="journal article" date="2019" name="Int. J. Syst. Evol. Microbiol.">
        <title>The Global Catalogue of Microorganisms (GCM) 10K type strain sequencing project: providing services to taxonomists for standard genome sequencing and annotation.</title>
        <authorList>
            <consortium name="The Broad Institute Genomics Platform"/>
            <consortium name="The Broad Institute Genome Sequencing Center for Infectious Disease"/>
            <person name="Wu L."/>
            <person name="Ma J."/>
        </authorList>
    </citation>
    <scope>NUCLEOTIDE SEQUENCE [LARGE SCALE GENOMIC DNA]</scope>
    <source>
        <strain evidence="3">KCTC 22814</strain>
    </source>
</reference>
<dbReference type="EMBL" id="JBHUPB010000010">
    <property type="protein sequence ID" value="MFD2968829.1"/>
    <property type="molecule type" value="Genomic_DNA"/>
</dbReference>
<evidence type="ECO:0000256" key="1">
    <source>
        <dbReference type="SAM" id="Phobius"/>
    </source>
</evidence>
<feature type="transmembrane region" description="Helical" evidence="1">
    <location>
        <begin position="29"/>
        <end position="49"/>
    </location>
</feature>
<accession>A0ABW6BJT0</accession>